<evidence type="ECO:0000313" key="3">
    <source>
        <dbReference type="Proteomes" id="UP000729402"/>
    </source>
</evidence>
<organism evidence="2 3">
    <name type="scientific">Zizania palustris</name>
    <name type="common">Northern wild rice</name>
    <dbReference type="NCBI Taxonomy" id="103762"/>
    <lineage>
        <taxon>Eukaryota</taxon>
        <taxon>Viridiplantae</taxon>
        <taxon>Streptophyta</taxon>
        <taxon>Embryophyta</taxon>
        <taxon>Tracheophyta</taxon>
        <taxon>Spermatophyta</taxon>
        <taxon>Magnoliopsida</taxon>
        <taxon>Liliopsida</taxon>
        <taxon>Poales</taxon>
        <taxon>Poaceae</taxon>
        <taxon>BOP clade</taxon>
        <taxon>Oryzoideae</taxon>
        <taxon>Oryzeae</taxon>
        <taxon>Zizaniinae</taxon>
        <taxon>Zizania</taxon>
    </lineage>
</organism>
<feature type="signal peptide" evidence="1">
    <location>
        <begin position="1"/>
        <end position="20"/>
    </location>
</feature>
<proteinExistence type="predicted"/>
<dbReference type="AlphaFoldDB" id="A0A8J5WA87"/>
<comment type="caution">
    <text evidence="2">The sequence shown here is derived from an EMBL/GenBank/DDBJ whole genome shotgun (WGS) entry which is preliminary data.</text>
</comment>
<keyword evidence="1" id="KW-0732">Signal</keyword>
<feature type="chain" id="PRO_5035256815" description="Secreted protein" evidence="1">
    <location>
        <begin position="21"/>
        <end position="79"/>
    </location>
</feature>
<reference evidence="2" key="2">
    <citation type="submission" date="2021-02" db="EMBL/GenBank/DDBJ databases">
        <authorList>
            <person name="Kimball J.A."/>
            <person name="Haas M.W."/>
            <person name="Macchietto M."/>
            <person name="Kono T."/>
            <person name="Duquette J."/>
            <person name="Shao M."/>
        </authorList>
    </citation>
    <scope>NUCLEOTIDE SEQUENCE</scope>
    <source>
        <tissue evidence="2">Fresh leaf tissue</tissue>
    </source>
</reference>
<reference evidence="2" key="1">
    <citation type="journal article" date="2021" name="bioRxiv">
        <title>Whole Genome Assembly and Annotation of Northern Wild Rice, Zizania palustris L., Supports a Whole Genome Duplication in the Zizania Genus.</title>
        <authorList>
            <person name="Haas M."/>
            <person name="Kono T."/>
            <person name="Macchietto M."/>
            <person name="Millas R."/>
            <person name="McGilp L."/>
            <person name="Shao M."/>
            <person name="Duquette J."/>
            <person name="Hirsch C.N."/>
            <person name="Kimball J."/>
        </authorList>
    </citation>
    <scope>NUCLEOTIDE SEQUENCE</scope>
    <source>
        <tissue evidence="2">Fresh leaf tissue</tissue>
    </source>
</reference>
<gene>
    <name evidence="2" type="ORF">GUJ93_ZPchr0010g10843</name>
</gene>
<keyword evidence="3" id="KW-1185">Reference proteome</keyword>
<evidence type="ECO:0008006" key="4">
    <source>
        <dbReference type="Google" id="ProtNLM"/>
    </source>
</evidence>
<evidence type="ECO:0000313" key="2">
    <source>
        <dbReference type="EMBL" id="KAG8085202.1"/>
    </source>
</evidence>
<accession>A0A8J5WA87</accession>
<evidence type="ECO:0000256" key="1">
    <source>
        <dbReference type="SAM" id="SignalP"/>
    </source>
</evidence>
<protein>
    <recommendedName>
        <fullName evidence="4">Secreted protein</fullName>
    </recommendedName>
</protein>
<dbReference type="Proteomes" id="UP000729402">
    <property type="component" value="Unassembled WGS sequence"/>
</dbReference>
<name>A0A8J5WA87_ZIZPA</name>
<dbReference type="EMBL" id="JAAALK010000082">
    <property type="protein sequence ID" value="KAG8085202.1"/>
    <property type="molecule type" value="Genomic_DNA"/>
</dbReference>
<sequence length="79" mass="8486">MLARELLLLLPASSAQLSSAQLACGYGWMDGSSCARLLHRARTVSASVRPTQLVDSNHPCMAKKTSKISMPIIKSIAMN</sequence>